<feature type="transmembrane region" description="Helical" evidence="1">
    <location>
        <begin position="219"/>
        <end position="242"/>
    </location>
</feature>
<feature type="transmembrane region" description="Helical" evidence="1">
    <location>
        <begin position="134"/>
        <end position="154"/>
    </location>
</feature>
<evidence type="ECO:0000256" key="1">
    <source>
        <dbReference type="SAM" id="Phobius"/>
    </source>
</evidence>
<comment type="caution">
    <text evidence="2">The sequence shown here is derived from an EMBL/GenBank/DDBJ whole genome shotgun (WGS) entry which is preliminary data.</text>
</comment>
<accession>A0A2A9FJZ6</accession>
<dbReference type="EMBL" id="PDJK01000002">
    <property type="protein sequence ID" value="PFG50882.1"/>
    <property type="molecule type" value="Genomic_DNA"/>
</dbReference>
<organism evidence="2 3">
    <name type="scientific">Amycolatopsis sulphurea</name>
    <dbReference type="NCBI Taxonomy" id="76022"/>
    <lineage>
        <taxon>Bacteria</taxon>
        <taxon>Bacillati</taxon>
        <taxon>Actinomycetota</taxon>
        <taxon>Actinomycetes</taxon>
        <taxon>Pseudonocardiales</taxon>
        <taxon>Pseudonocardiaceae</taxon>
        <taxon>Amycolatopsis</taxon>
    </lineage>
</organism>
<evidence type="ECO:0000313" key="3">
    <source>
        <dbReference type="Proteomes" id="UP000243542"/>
    </source>
</evidence>
<dbReference type="AlphaFoldDB" id="A0A2A9FJZ6"/>
<feature type="transmembrane region" description="Helical" evidence="1">
    <location>
        <begin position="69"/>
        <end position="90"/>
    </location>
</feature>
<sequence>MIDALFFGVGLLAVAIGIWRAVRARRTGAGSGLAISLIALGLAFCFLANSAQEIESRLYPSLGRLLSNLATMVAAYGISVTVAEIGGVAHRRRRTRLIVLLVAVVVLAGSFFATRGLPAGVGLFDELYRSNPTLIVYIVVYTLYLGYAVAEIAVVSVGAVRTGTGAFRVGLGLVFAGCLVAFAYLTGKIVDLIRDVAAEHPVAAVCRGAFSSLDCALAVGFPAIAVLLLVIGLTVPAFPAAVRALRDSRTRAELRPLRTHLAERYPDVVRLADVRGSGRERLLTMMSEISDGLLLAGVGPQLTPAAAAQALRDGEGPTAGDADEAPAETAFAADVTRLRAIAREFRAEPTAGAASPAR</sequence>
<gene>
    <name evidence="2" type="ORF">ATK36_6141</name>
</gene>
<dbReference type="Proteomes" id="UP000243542">
    <property type="component" value="Unassembled WGS sequence"/>
</dbReference>
<evidence type="ECO:0008006" key="4">
    <source>
        <dbReference type="Google" id="ProtNLM"/>
    </source>
</evidence>
<dbReference type="RefSeq" id="WP_098514529.1">
    <property type="nucleotide sequence ID" value="NZ_JBIAKZ010000016.1"/>
</dbReference>
<feature type="transmembrane region" description="Helical" evidence="1">
    <location>
        <begin position="97"/>
        <end position="114"/>
    </location>
</feature>
<evidence type="ECO:0000313" key="2">
    <source>
        <dbReference type="EMBL" id="PFG50882.1"/>
    </source>
</evidence>
<feature type="transmembrane region" description="Helical" evidence="1">
    <location>
        <begin position="6"/>
        <end position="22"/>
    </location>
</feature>
<keyword evidence="3" id="KW-1185">Reference proteome</keyword>
<keyword evidence="1" id="KW-0472">Membrane</keyword>
<feature type="transmembrane region" description="Helical" evidence="1">
    <location>
        <begin position="166"/>
        <end position="185"/>
    </location>
</feature>
<keyword evidence="1" id="KW-1133">Transmembrane helix</keyword>
<protein>
    <recommendedName>
        <fullName evidence="4">Integral membrane protein</fullName>
    </recommendedName>
</protein>
<proteinExistence type="predicted"/>
<reference evidence="2 3" key="1">
    <citation type="submission" date="2017-10" db="EMBL/GenBank/DDBJ databases">
        <title>Sequencing the genomes of 1000 actinobacteria strains.</title>
        <authorList>
            <person name="Klenk H.-P."/>
        </authorList>
    </citation>
    <scope>NUCLEOTIDE SEQUENCE [LARGE SCALE GENOMIC DNA]</scope>
    <source>
        <strain evidence="2 3">DSM 46092</strain>
    </source>
</reference>
<feature type="transmembrane region" description="Helical" evidence="1">
    <location>
        <begin position="29"/>
        <end position="49"/>
    </location>
</feature>
<keyword evidence="1" id="KW-0812">Transmembrane</keyword>
<name>A0A2A9FJZ6_9PSEU</name>